<name>A0AAW1JMK7_SAPOF</name>
<evidence type="ECO:0000313" key="2">
    <source>
        <dbReference type="EMBL" id="KAK9704825.1"/>
    </source>
</evidence>
<organism evidence="2 3">
    <name type="scientific">Saponaria officinalis</name>
    <name type="common">Common soapwort</name>
    <name type="synonym">Lychnis saponaria</name>
    <dbReference type="NCBI Taxonomy" id="3572"/>
    <lineage>
        <taxon>Eukaryota</taxon>
        <taxon>Viridiplantae</taxon>
        <taxon>Streptophyta</taxon>
        <taxon>Embryophyta</taxon>
        <taxon>Tracheophyta</taxon>
        <taxon>Spermatophyta</taxon>
        <taxon>Magnoliopsida</taxon>
        <taxon>eudicotyledons</taxon>
        <taxon>Gunneridae</taxon>
        <taxon>Pentapetalae</taxon>
        <taxon>Caryophyllales</taxon>
        <taxon>Caryophyllaceae</taxon>
        <taxon>Caryophylleae</taxon>
        <taxon>Saponaria</taxon>
    </lineage>
</organism>
<evidence type="ECO:0000256" key="1">
    <source>
        <dbReference type="SAM" id="MobiDB-lite"/>
    </source>
</evidence>
<comment type="caution">
    <text evidence="2">The sequence shown here is derived from an EMBL/GenBank/DDBJ whole genome shotgun (WGS) entry which is preliminary data.</text>
</comment>
<accession>A0AAW1JMK7</accession>
<proteinExistence type="predicted"/>
<gene>
    <name evidence="2" type="ORF">RND81_07G013600</name>
</gene>
<reference evidence="2" key="1">
    <citation type="submission" date="2024-03" db="EMBL/GenBank/DDBJ databases">
        <title>WGS assembly of Saponaria officinalis var. Norfolk2.</title>
        <authorList>
            <person name="Jenkins J."/>
            <person name="Shu S."/>
            <person name="Grimwood J."/>
            <person name="Barry K."/>
            <person name="Goodstein D."/>
            <person name="Schmutz J."/>
            <person name="Leebens-Mack J."/>
            <person name="Osbourn A."/>
        </authorList>
    </citation>
    <scope>NUCLEOTIDE SEQUENCE [LARGE SCALE GENOMIC DNA]</scope>
    <source>
        <strain evidence="2">JIC</strain>
    </source>
</reference>
<dbReference type="EMBL" id="JBDFQZ010000007">
    <property type="protein sequence ID" value="KAK9704825.1"/>
    <property type="molecule type" value="Genomic_DNA"/>
</dbReference>
<feature type="region of interest" description="Disordered" evidence="1">
    <location>
        <begin position="51"/>
        <end position="97"/>
    </location>
</feature>
<feature type="compositionally biased region" description="Polar residues" evidence="1">
    <location>
        <begin position="51"/>
        <end position="60"/>
    </location>
</feature>
<protein>
    <recommendedName>
        <fullName evidence="4">No apical meristem-associated C-terminal domain-containing protein</fullName>
    </recommendedName>
</protein>
<keyword evidence="3" id="KW-1185">Reference proteome</keyword>
<sequence>MEADAQKLFEADNGGVRYNDLKVFKNVMCKHRKWSIENINEQLIDIESNEELTLSSGGSSKRSRINEPETPPSVNVGESVERRPEGRDAAKKKRNGKAVVSNSLLNEQFSAKLDEMQLSRDKGINVMEKKIEMELEMEKVRHEIVKKKEEGRDKRSDKMVLNTLLARNDLRPDEEELKQNLIKRLYKF</sequence>
<dbReference type="AlphaFoldDB" id="A0AAW1JMK7"/>
<evidence type="ECO:0000313" key="3">
    <source>
        <dbReference type="Proteomes" id="UP001443914"/>
    </source>
</evidence>
<dbReference type="Proteomes" id="UP001443914">
    <property type="component" value="Unassembled WGS sequence"/>
</dbReference>
<feature type="compositionally biased region" description="Basic and acidic residues" evidence="1">
    <location>
        <begin position="79"/>
        <end position="89"/>
    </location>
</feature>
<evidence type="ECO:0008006" key="4">
    <source>
        <dbReference type="Google" id="ProtNLM"/>
    </source>
</evidence>